<accession>A0ABY5W8V0</accession>
<organism evidence="2 3">
    <name type="scientific">Dactylosporangium fulvum</name>
    <dbReference type="NCBI Taxonomy" id="53359"/>
    <lineage>
        <taxon>Bacteria</taxon>
        <taxon>Bacillati</taxon>
        <taxon>Actinomycetota</taxon>
        <taxon>Actinomycetes</taxon>
        <taxon>Micromonosporales</taxon>
        <taxon>Micromonosporaceae</taxon>
        <taxon>Dactylosporangium</taxon>
    </lineage>
</organism>
<sequence length="74" mass="8021">MITWWRGLDNDVKQVVFVVGLVLAGLYLMAIGLWVATGYPAAFIAVAVISGVAFILAGLMRLAAHLFPTEEDTR</sequence>
<keyword evidence="3" id="KW-1185">Reference proteome</keyword>
<reference evidence="2" key="2">
    <citation type="submission" date="2022-09" db="EMBL/GenBank/DDBJ databases">
        <title>Biosynthetic gene clusters of Dactylosporangioum fulvum.</title>
        <authorList>
            <person name="Caradec T."/>
        </authorList>
    </citation>
    <scope>NUCLEOTIDE SEQUENCE</scope>
    <source>
        <strain evidence="2">NRRL B-16292</strain>
    </source>
</reference>
<evidence type="ECO:0000256" key="1">
    <source>
        <dbReference type="SAM" id="Phobius"/>
    </source>
</evidence>
<gene>
    <name evidence="2" type="ORF">Dfulv_16695</name>
</gene>
<dbReference type="RefSeq" id="WP_259864041.1">
    <property type="nucleotide sequence ID" value="NZ_BAAAST010000073.1"/>
</dbReference>
<evidence type="ECO:0000313" key="2">
    <source>
        <dbReference type="EMBL" id="UWP85785.1"/>
    </source>
</evidence>
<proteinExistence type="predicted"/>
<keyword evidence="1" id="KW-1133">Transmembrane helix</keyword>
<dbReference type="Proteomes" id="UP001059617">
    <property type="component" value="Chromosome"/>
</dbReference>
<name>A0ABY5W8V0_9ACTN</name>
<evidence type="ECO:0000313" key="3">
    <source>
        <dbReference type="Proteomes" id="UP001059617"/>
    </source>
</evidence>
<reference evidence="2" key="1">
    <citation type="submission" date="2021-04" db="EMBL/GenBank/DDBJ databases">
        <authorList>
            <person name="Hartkoorn R.C."/>
            <person name="Beaudoing E."/>
            <person name="Hot D."/>
        </authorList>
    </citation>
    <scope>NUCLEOTIDE SEQUENCE</scope>
    <source>
        <strain evidence="2">NRRL B-16292</strain>
    </source>
</reference>
<dbReference type="EMBL" id="CP073720">
    <property type="protein sequence ID" value="UWP85785.1"/>
    <property type="molecule type" value="Genomic_DNA"/>
</dbReference>
<feature type="transmembrane region" description="Helical" evidence="1">
    <location>
        <begin position="42"/>
        <end position="64"/>
    </location>
</feature>
<feature type="transmembrane region" description="Helical" evidence="1">
    <location>
        <begin position="15"/>
        <end position="36"/>
    </location>
</feature>
<keyword evidence="1" id="KW-0812">Transmembrane</keyword>
<protein>
    <submittedName>
        <fullName evidence="2">Uncharacterized protein</fullName>
    </submittedName>
</protein>
<keyword evidence="1" id="KW-0472">Membrane</keyword>